<feature type="transmembrane region" description="Helical" evidence="1">
    <location>
        <begin position="160"/>
        <end position="183"/>
    </location>
</feature>
<gene>
    <name evidence="3" type="ORF">UNLARM2_0317</name>
</gene>
<feature type="transmembrane region" description="Helical" evidence="1">
    <location>
        <begin position="308"/>
        <end position="325"/>
    </location>
</feature>
<feature type="transmembrane region" description="Helical" evidence="1">
    <location>
        <begin position="331"/>
        <end position="355"/>
    </location>
</feature>
<dbReference type="InterPro" id="IPR036259">
    <property type="entry name" value="MFS_trans_sf"/>
</dbReference>
<feature type="transmembrane region" description="Helical" evidence="1">
    <location>
        <begin position="278"/>
        <end position="296"/>
    </location>
</feature>
<accession>C7DGW7</accession>
<keyword evidence="1" id="KW-0812">Transmembrane</keyword>
<feature type="domain" description="Major facilitator superfamily (MFS) profile" evidence="2">
    <location>
        <begin position="13"/>
        <end position="422"/>
    </location>
</feature>
<dbReference type="EMBL" id="GG697239">
    <property type="protein sequence ID" value="EET90288.1"/>
    <property type="molecule type" value="Genomic_DNA"/>
</dbReference>
<evidence type="ECO:0000256" key="1">
    <source>
        <dbReference type="SAM" id="Phobius"/>
    </source>
</evidence>
<protein>
    <submittedName>
        <fullName evidence="3">Major facilitator superfamily MFS_1</fullName>
    </submittedName>
</protein>
<dbReference type="GO" id="GO:0005886">
    <property type="term" value="C:plasma membrane"/>
    <property type="evidence" value="ECO:0007669"/>
    <property type="project" value="TreeGrafter"/>
</dbReference>
<dbReference type="Pfam" id="PF07690">
    <property type="entry name" value="MFS_1"/>
    <property type="match status" value="1"/>
</dbReference>
<reference evidence="3 4" key="2">
    <citation type="journal article" date="2010" name="Proc. Natl. Acad. Sci. U.S.A.">
        <title>Enigmatic, ultrasmall, uncultivated Archaea.</title>
        <authorList>
            <person name="Baker B.J."/>
            <person name="Comolli L.R."/>
            <person name="Dick G.J."/>
            <person name="Hauser L.J."/>
            <person name="Hyatt D."/>
            <person name="Dill B.D."/>
            <person name="Land M.L."/>
            <person name="Verberkmoes N.C."/>
            <person name="Hettich R.L."/>
            <person name="Banfield J.F."/>
        </authorList>
    </citation>
    <scope>NUCLEOTIDE SEQUENCE [LARGE SCALE GENOMIC DNA]</scope>
    <source>
        <strain evidence="3">ARMAN-2</strain>
    </source>
</reference>
<dbReference type="InterPro" id="IPR020846">
    <property type="entry name" value="MFS_dom"/>
</dbReference>
<dbReference type="PANTHER" id="PTHR43129">
    <property type="entry name" value="FOSMIDOMYCIN RESISTANCE PROTEIN"/>
    <property type="match status" value="1"/>
</dbReference>
<dbReference type="Gene3D" id="1.20.1250.20">
    <property type="entry name" value="MFS general substrate transporter like domains"/>
    <property type="match status" value="2"/>
</dbReference>
<dbReference type="Proteomes" id="UP000332487">
    <property type="component" value="Unassembled WGS sequence"/>
</dbReference>
<evidence type="ECO:0000313" key="3">
    <source>
        <dbReference type="EMBL" id="EET90288.1"/>
    </source>
</evidence>
<dbReference type="SUPFAM" id="SSF103473">
    <property type="entry name" value="MFS general substrate transporter"/>
    <property type="match status" value="1"/>
</dbReference>
<feature type="transmembrane region" description="Helical" evidence="1">
    <location>
        <begin position="189"/>
        <end position="211"/>
    </location>
</feature>
<keyword evidence="1" id="KW-1133">Transmembrane helix</keyword>
<feature type="transmembrane region" description="Helical" evidence="1">
    <location>
        <begin position="119"/>
        <end position="139"/>
    </location>
</feature>
<keyword evidence="1" id="KW-0472">Membrane</keyword>
<sequence>MLCMAKSEKAFICAMANYLGEILDKRLRSLVFTAFGHFSNDSMFLVYPLLITYYALVPGVSIVLLGYLAVVYELIYGLLSFPIGRIADRMHDEGALIALGIFLLGLAMAAFAASFAFRAYMIGLILVGVLLLGSGTAFYHPMGASVLRKFYKSRAPTVMGVNGSFGSLGRSVMPIIIVLLVGYLGEAGALSIVAAELFISSLIIYVGLGFVNRKAAAVKEYVAKKAAATKHNIKRSNGYLMSLLPLLSIIFVKAMFMASTTTFVPEYLLTGLHSELEVGGLLTFSFVFAIAGQLVFGYFTTRFGGRKVIAATTTLSSIAFFFFLYGGDNVLIIGAAYAIFVFVTFNGFSVTLGYVGQAVPEEYINRANSFIWGFGQILGSAAGVLLFTLLLNFIKIDLAMWIMLAVAVAAVVMLPLLLVGNRGRKNL</sequence>
<organism evidence="3 4">
    <name type="scientific">Candidatus Micrarchaeum acidiphilum ARMAN-2</name>
    <dbReference type="NCBI Taxonomy" id="425595"/>
    <lineage>
        <taxon>Archaea</taxon>
        <taxon>Candidatus Micrarchaeota</taxon>
        <taxon>Candidatus Micrarchaeia</taxon>
        <taxon>Candidatus Micrarchaeales</taxon>
        <taxon>Candidatus Micrarchaeaceae</taxon>
        <taxon>Candidatus Micrarchaeum</taxon>
    </lineage>
</organism>
<proteinExistence type="predicted"/>
<reference evidence="3 4" key="1">
    <citation type="journal article" date="2009" name="Genome Biol.">
        <title>Community-wide analysis of microbial genome sequence signatures.</title>
        <authorList>
            <person name="Dick G.J."/>
            <person name="Andersson A.F."/>
            <person name="Baker B.J."/>
            <person name="Simmons S.L."/>
            <person name="Thomas B.C."/>
            <person name="Yelton A.P."/>
            <person name="Banfield J.F."/>
        </authorList>
    </citation>
    <scope>NUCLEOTIDE SEQUENCE [LARGE SCALE GENOMIC DNA]</scope>
    <source>
        <strain evidence="3">ARMAN-2</strain>
    </source>
</reference>
<dbReference type="PROSITE" id="PS50850">
    <property type="entry name" value="MFS"/>
    <property type="match status" value="1"/>
</dbReference>
<feature type="transmembrane region" description="Helical" evidence="1">
    <location>
        <begin position="30"/>
        <end position="56"/>
    </location>
</feature>
<evidence type="ECO:0000313" key="4">
    <source>
        <dbReference type="Proteomes" id="UP000332487"/>
    </source>
</evidence>
<keyword evidence="4" id="KW-1185">Reference proteome</keyword>
<dbReference type="AlphaFoldDB" id="C7DGW7"/>
<dbReference type="GO" id="GO:0022857">
    <property type="term" value="F:transmembrane transporter activity"/>
    <property type="evidence" value="ECO:0007669"/>
    <property type="project" value="InterPro"/>
</dbReference>
<dbReference type="PANTHER" id="PTHR43129:SF1">
    <property type="entry name" value="FOSMIDOMYCIN RESISTANCE PROTEIN"/>
    <property type="match status" value="1"/>
</dbReference>
<dbReference type="InterPro" id="IPR011701">
    <property type="entry name" value="MFS"/>
</dbReference>
<feature type="transmembrane region" description="Helical" evidence="1">
    <location>
        <begin position="400"/>
        <end position="419"/>
    </location>
</feature>
<feature type="transmembrane region" description="Helical" evidence="1">
    <location>
        <begin position="367"/>
        <end position="394"/>
    </location>
</feature>
<evidence type="ECO:0000259" key="2">
    <source>
        <dbReference type="PROSITE" id="PS50850"/>
    </source>
</evidence>
<feature type="transmembrane region" description="Helical" evidence="1">
    <location>
        <begin position="239"/>
        <end position="258"/>
    </location>
</feature>
<name>C7DGW7_MICA2</name>
<feature type="transmembrane region" description="Helical" evidence="1">
    <location>
        <begin position="62"/>
        <end position="83"/>
    </location>
</feature>
<feature type="transmembrane region" description="Helical" evidence="1">
    <location>
        <begin position="95"/>
        <end position="113"/>
    </location>
</feature>